<gene>
    <name evidence="2" type="ORF">ACD591_06395</name>
    <name evidence="1" type="ORF">FOE74_12445</name>
</gene>
<accession>A0A5M8QDN5</accession>
<dbReference type="AlphaFoldDB" id="A0A5M8QDN5"/>
<dbReference type="EMBL" id="JBGOGF010000003">
    <property type="protein sequence ID" value="MFA1770914.1"/>
    <property type="molecule type" value="Genomic_DNA"/>
</dbReference>
<dbReference type="InterPro" id="IPR025348">
    <property type="entry name" value="DUF4252"/>
</dbReference>
<dbReference type="EMBL" id="VKKZ01000021">
    <property type="protein sequence ID" value="KAA6433288.1"/>
    <property type="molecule type" value="Genomic_DNA"/>
</dbReference>
<evidence type="ECO:0000313" key="3">
    <source>
        <dbReference type="Proteomes" id="UP000323866"/>
    </source>
</evidence>
<sequence>MQNSTSRFFPKAIRNGFALVVALAFLTILSGCSSTSKLPPAQTTADFYQKYKNEAGFKGTTLPIGLVTRYLLPKDADSTVTAALANITSVRVLSFTPTNNRAQRLLERGLTQELDQVLQKENYENLPVVLDNPGALQFRMRAAQDQVQEIVGYRKYGNSFLMLQINGRFTRGQVEQLLKKIDPEIFLPLLG</sequence>
<proteinExistence type="predicted"/>
<name>A0A5M8QDN5_9BACT</name>
<evidence type="ECO:0000313" key="1">
    <source>
        <dbReference type="EMBL" id="KAA6433288.1"/>
    </source>
</evidence>
<protein>
    <submittedName>
        <fullName evidence="1">DUF4252 domain-containing protein</fullName>
    </submittedName>
</protein>
<reference evidence="2 4" key="3">
    <citation type="submission" date="2024-08" db="EMBL/GenBank/DDBJ databases">
        <authorList>
            <person name="Wei W."/>
        </authorList>
    </citation>
    <scope>NUCLEOTIDE SEQUENCE [LARGE SCALE GENOMIC DNA]</scope>
    <source>
        <strain evidence="2 4">XU2</strain>
    </source>
</reference>
<keyword evidence="4" id="KW-1185">Reference proteome</keyword>
<dbReference type="Proteomes" id="UP000323866">
    <property type="component" value="Unassembled WGS sequence"/>
</dbReference>
<reference evidence="1 3" key="2">
    <citation type="submission" date="2019-09" db="EMBL/GenBank/DDBJ databases">
        <title>A bacterium isolated from glacier soil.</title>
        <authorList>
            <person name="Liu Q."/>
        </authorList>
    </citation>
    <scope>NUCLEOTIDE SEQUENCE [LARGE SCALE GENOMIC DNA]</scope>
    <source>
        <strain evidence="1 3">MDT1-10-3</strain>
    </source>
</reference>
<dbReference type="RefSeq" id="WP_149098948.1">
    <property type="nucleotide sequence ID" value="NZ_BMMG01000004.1"/>
</dbReference>
<evidence type="ECO:0000313" key="4">
    <source>
        <dbReference type="Proteomes" id="UP001570846"/>
    </source>
</evidence>
<dbReference type="Pfam" id="PF14060">
    <property type="entry name" value="DUF4252"/>
    <property type="match status" value="1"/>
</dbReference>
<evidence type="ECO:0000313" key="2">
    <source>
        <dbReference type="EMBL" id="MFA1770914.1"/>
    </source>
</evidence>
<comment type="caution">
    <text evidence="1">The sequence shown here is derived from an EMBL/GenBank/DDBJ whole genome shotgun (WGS) entry which is preliminary data.</text>
</comment>
<reference evidence="1 3" key="1">
    <citation type="submission" date="2019-07" db="EMBL/GenBank/DDBJ databases">
        <authorList>
            <person name="Qu J.-H."/>
        </authorList>
    </citation>
    <scope>NUCLEOTIDE SEQUENCE [LARGE SCALE GENOMIC DNA]</scope>
    <source>
        <strain evidence="1 3">MDT1-10-3</strain>
    </source>
</reference>
<dbReference type="OrthoDB" id="878897at2"/>
<dbReference type="PROSITE" id="PS51257">
    <property type="entry name" value="PROKAR_LIPOPROTEIN"/>
    <property type="match status" value="1"/>
</dbReference>
<organism evidence="1 3">
    <name type="scientific">Rufibacter glacialis</name>
    <dbReference type="NCBI Taxonomy" id="1259555"/>
    <lineage>
        <taxon>Bacteria</taxon>
        <taxon>Pseudomonadati</taxon>
        <taxon>Bacteroidota</taxon>
        <taxon>Cytophagia</taxon>
        <taxon>Cytophagales</taxon>
        <taxon>Hymenobacteraceae</taxon>
        <taxon>Rufibacter</taxon>
    </lineage>
</organism>
<dbReference type="Proteomes" id="UP001570846">
    <property type="component" value="Unassembled WGS sequence"/>
</dbReference>